<dbReference type="GO" id="GO:0046930">
    <property type="term" value="C:pore complex"/>
    <property type="evidence" value="ECO:0007669"/>
    <property type="project" value="UniProtKB-KW"/>
</dbReference>
<dbReference type="InterPro" id="IPR033900">
    <property type="entry name" value="Gram_neg_porin_domain"/>
</dbReference>
<dbReference type="Pfam" id="PF13609">
    <property type="entry name" value="Porin_4"/>
    <property type="match status" value="1"/>
</dbReference>
<evidence type="ECO:0000313" key="14">
    <source>
        <dbReference type="Proteomes" id="UP000595610"/>
    </source>
</evidence>
<dbReference type="InterPro" id="IPR001702">
    <property type="entry name" value="Porin_Gram-ve"/>
</dbReference>
<accession>A0A7T4N5U8</accession>
<evidence type="ECO:0000256" key="8">
    <source>
        <dbReference type="ARBA" id="ARBA00023114"/>
    </source>
</evidence>
<evidence type="ECO:0000256" key="6">
    <source>
        <dbReference type="ARBA" id="ARBA00022729"/>
    </source>
</evidence>
<dbReference type="Gene3D" id="2.40.160.10">
    <property type="entry name" value="Porin"/>
    <property type="match status" value="1"/>
</dbReference>
<keyword evidence="6 11" id="KW-0732">Signal</keyword>
<keyword evidence="7" id="KW-0406">Ion transport</keyword>
<gene>
    <name evidence="13" type="ORF">I6I06_23360</name>
</gene>
<sequence>MKKISVAVAAFAGLAAASAAHAQSSVTLYGLIDAGIMYTNNVDKGGSHGALVQATSGNINGSRFGLRGSEDLGGGLQAIFSLENGYNVQNGKLGQNNRLFGRQAYAGLSSKQFGTLTLGRQYDSLVDFVAPLSGTAGTFGDAGFAHPFDNDNLNHSVRISNAVKYSSVNYAGLKFGGLYAFSNNTDFAVNRAYSAGVSYSNGPFKAAAGYLQINGSNTTTNTAGAVDLAESAANGTGGFRLGADVQRTAGAALSYGFGPLTAGFVYTHSQFQNTASFGATHGSMRFDNYEVNGKYAMTPALSLAAAYTYTDAHVSGTSSFGADPKWNQVNLQAVYALSLRTDVYAEAMYQHVSGKGYTAFINTAGGASSTGNQVVGTVGLRTRF</sequence>
<evidence type="ECO:0000256" key="11">
    <source>
        <dbReference type="SAM" id="SignalP"/>
    </source>
</evidence>
<feature type="domain" description="Porin" evidence="12">
    <location>
        <begin position="8"/>
        <end position="353"/>
    </location>
</feature>
<feature type="chain" id="PRO_5032719036" evidence="11">
    <location>
        <begin position="23"/>
        <end position="384"/>
    </location>
</feature>
<dbReference type="PRINTS" id="PR00182">
    <property type="entry name" value="ECOLNEIPORIN"/>
</dbReference>
<dbReference type="SUPFAM" id="SSF56935">
    <property type="entry name" value="Porins"/>
    <property type="match status" value="1"/>
</dbReference>
<evidence type="ECO:0000256" key="3">
    <source>
        <dbReference type="ARBA" id="ARBA00022448"/>
    </source>
</evidence>
<proteinExistence type="predicted"/>
<organism evidence="13 14">
    <name type="scientific">Paraburkholderia ginsengisoli</name>
    <dbReference type="NCBI Taxonomy" id="311231"/>
    <lineage>
        <taxon>Bacteria</taxon>
        <taxon>Pseudomonadati</taxon>
        <taxon>Pseudomonadota</taxon>
        <taxon>Betaproteobacteria</taxon>
        <taxon>Burkholderiales</taxon>
        <taxon>Burkholderiaceae</taxon>
        <taxon>Paraburkholderia</taxon>
    </lineage>
</organism>
<dbReference type="GO" id="GO:0009279">
    <property type="term" value="C:cell outer membrane"/>
    <property type="evidence" value="ECO:0007669"/>
    <property type="project" value="UniProtKB-SubCell"/>
</dbReference>
<keyword evidence="9" id="KW-0472">Membrane</keyword>
<dbReference type="CDD" id="cd00342">
    <property type="entry name" value="gram_neg_porins"/>
    <property type="match status" value="1"/>
</dbReference>
<evidence type="ECO:0000259" key="12">
    <source>
        <dbReference type="Pfam" id="PF13609"/>
    </source>
</evidence>
<name>A0A7T4N5U8_9BURK</name>
<keyword evidence="14" id="KW-1185">Reference proteome</keyword>
<dbReference type="PRINTS" id="PR00184">
    <property type="entry name" value="NEISSPPORIN"/>
</dbReference>
<dbReference type="KEGG" id="pgis:I6I06_23360"/>
<evidence type="ECO:0000256" key="1">
    <source>
        <dbReference type="ARBA" id="ARBA00004571"/>
    </source>
</evidence>
<keyword evidence="8" id="KW-0626">Porin</keyword>
<evidence type="ECO:0000256" key="5">
    <source>
        <dbReference type="ARBA" id="ARBA00022692"/>
    </source>
</evidence>
<dbReference type="PANTHER" id="PTHR34501:SF9">
    <property type="entry name" value="MAJOR OUTER MEMBRANE PROTEIN P.IA"/>
    <property type="match status" value="1"/>
</dbReference>
<evidence type="ECO:0000256" key="7">
    <source>
        <dbReference type="ARBA" id="ARBA00023065"/>
    </source>
</evidence>
<dbReference type="GO" id="GO:0015288">
    <property type="term" value="F:porin activity"/>
    <property type="evidence" value="ECO:0007669"/>
    <property type="project" value="UniProtKB-KW"/>
</dbReference>
<dbReference type="InterPro" id="IPR023614">
    <property type="entry name" value="Porin_dom_sf"/>
</dbReference>
<evidence type="ECO:0000256" key="10">
    <source>
        <dbReference type="ARBA" id="ARBA00023237"/>
    </source>
</evidence>
<evidence type="ECO:0000256" key="2">
    <source>
        <dbReference type="ARBA" id="ARBA00011233"/>
    </source>
</evidence>
<dbReference type="RefSeq" id="WP_042325354.1">
    <property type="nucleotide sequence ID" value="NZ_CP066076.1"/>
</dbReference>
<dbReference type="InterPro" id="IPR050298">
    <property type="entry name" value="Gram-neg_bact_OMP"/>
</dbReference>
<dbReference type="AlphaFoldDB" id="A0A7T4N5U8"/>
<reference evidence="13 14" key="1">
    <citation type="submission" date="2020-12" db="EMBL/GenBank/DDBJ databases">
        <title>FDA dAtabase for Regulatory Grade micrObial Sequences (FDA-ARGOS): Supporting development and validation of Infectious Disease Dx tests.</title>
        <authorList>
            <person name="Nelson B."/>
            <person name="Plummer A."/>
            <person name="Tallon L."/>
            <person name="Sadzewicz L."/>
            <person name="Zhao X."/>
            <person name="Boylan J."/>
            <person name="Ott S."/>
            <person name="Bowen H."/>
            <person name="Vavikolanu K."/>
            <person name="Mehta A."/>
            <person name="Aluvathingal J."/>
            <person name="Nadendla S."/>
            <person name="Myers T."/>
            <person name="Yan Y."/>
            <person name="Sichtig H."/>
        </authorList>
    </citation>
    <scope>NUCLEOTIDE SEQUENCE [LARGE SCALE GENOMIC DNA]</scope>
    <source>
        <strain evidence="13 14">FDAARGOS_1049</strain>
    </source>
</reference>
<comment type="subcellular location">
    <subcellularLocation>
        <location evidence="1">Cell outer membrane</location>
        <topology evidence="1">Multi-pass membrane protein</topology>
    </subcellularLocation>
</comment>
<comment type="subunit">
    <text evidence="2">Homotrimer.</text>
</comment>
<feature type="signal peptide" evidence="11">
    <location>
        <begin position="1"/>
        <end position="22"/>
    </location>
</feature>
<keyword evidence="5" id="KW-0812">Transmembrane</keyword>
<dbReference type="InterPro" id="IPR002299">
    <property type="entry name" value="Porin_Neis"/>
</dbReference>
<evidence type="ECO:0000256" key="9">
    <source>
        <dbReference type="ARBA" id="ARBA00023136"/>
    </source>
</evidence>
<keyword evidence="3" id="KW-0813">Transport</keyword>
<keyword evidence="10" id="KW-0998">Cell outer membrane</keyword>
<keyword evidence="4" id="KW-1134">Transmembrane beta strand</keyword>
<dbReference type="GO" id="GO:0034220">
    <property type="term" value="P:monoatomic ion transmembrane transport"/>
    <property type="evidence" value="ECO:0007669"/>
    <property type="project" value="InterPro"/>
</dbReference>
<evidence type="ECO:0000313" key="13">
    <source>
        <dbReference type="EMBL" id="QQC65753.1"/>
    </source>
</evidence>
<protein>
    <submittedName>
        <fullName evidence="13">Porin</fullName>
    </submittedName>
</protein>
<dbReference type="PANTHER" id="PTHR34501">
    <property type="entry name" value="PROTEIN YDDL-RELATED"/>
    <property type="match status" value="1"/>
</dbReference>
<evidence type="ECO:0000256" key="4">
    <source>
        <dbReference type="ARBA" id="ARBA00022452"/>
    </source>
</evidence>
<dbReference type="EMBL" id="CP066076">
    <property type="protein sequence ID" value="QQC65753.1"/>
    <property type="molecule type" value="Genomic_DNA"/>
</dbReference>
<dbReference type="Proteomes" id="UP000595610">
    <property type="component" value="Chromosome 2"/>
</dbReference>